<accession>A0ABR3MMX7</accession>
<gene>
    <name evidence="1" type="ORF">QQF64_004006</name>
</gene>
<reference evidence="1 2" key="1">
    <citation type="submission" date="2023-09" db="EMBL/GenBank/DDBJ databases">
        <authorList>
            <person name="Wang M."/>
        </authorList>
    </citation>
    <scope>NUCLEOTIDE SEQUENCE [LARGE SCALE GENOMIC DNA]</scope>
    <source>
        <strain evidence="1">GT-2023</strain>
        <tissue evidence="1">Liver</tissue>
    </source>
</reference>
<keyword evidence="2" id="KW-1185">Reference proteome</keyword>
<proteinExistence type="predicted"/>
<organism evidence="1 2">
    <name type="scientific">Cirrhinus molitorella</name>
    <name type="common">mud carp</name>
    <dbReference type="NCBI Taxonomy" id="172907"/>
    <lineage>
        <taxon>Eukaryota</taxon>
        <taxon>Metazoa</taxon>
        <taxon>Chordata</taxon>
        <taxon>Craniata</taxon>
        <taxon>Vertebrata</taxon>
        <taxon>Euteleostomi</taxon>
        <taxon>Actinopterygii</taxon>
        <taxon>Neopterygii</taxon>
        <taxon>Teleostei</taxon>
        <taxon>Ostariophysi</taxon>
        <taxon>Cypriniformes</taxon>
        <taxon>Cyprinidae</taxon>
        <taxon>Labeoninae</taxon>
        <taxon>Labeonini</taxon>
        <taxon>Cirrhinus</taxon>
    </lineage>
</organism>
<sequence>MWVDLKYVLNKPCDCRHVSSSSHMSLTCVTALSELNPFTADRPPSRVPCTTMLLLLLSLSECTITARFKNVLVYCVMNALSWIDLKA</sequence>
<dbReference type="EMBL" id="JAYMGO010000011">
    <property type="protein sequence ID" value="KAL1265979.1"/>
    <property type="molecule type" value="Genomic_DNA"/>
</dbReference>
<evidence type="ECO:0000313" key="2">
    <source>
        <dbReference type="Proteomes" id="UP001558613"/>
    </source>
</evidence>
<dbReference type="Proteomes" id="UP001558613">
    <property type="component" value="Unassembled WGS sequence"/>
</dbReference>
<name>A0ABR3MMX7_9TELE</name>
<evidence type="ECO:0000313" key="1">
    <source>
        <dbReference type="EMBL" id="KAL1265979.1"/>
    </source>
</evidence>
<protein>
    <submittedName>
        <fullName evidence="1">Uncharacterized protein</fullName>
    </submittedName>
</protein>
<comment type="caution">
    <text evidence="1">The sequence shown here is derived from an EMBL/GenBank/DDBJ whole genome shotgun (WGS) entry which is preliminary data.</text>
</comment>